<sequence>MSSPEEIKAALARELNQLRKLYGFQTSIYFTSPSRKEVILRLSREEENDPGLTANISLTGGCFAIRSCPVFKSRVGLLGRRESKIQLSSQVINWFKNNRAKFPMTYKEEQQYIDLKARMRLVHTQEHQFAYELEAFINNEVESRQHLASQKKAGSVVSGMKPDSPSITKDMAQLKLNTSSHNKRGAKRARDQDTEMGGDDDNIEVPRKLSKQAKRRATKRERALAALADAQVQLAL</sequence>
<feature type="compositionally biased region" description="Basic residues" evidence="1">
    <location>
        <begin position="208"/>
        <end position="218"/>
    </location>
</feature>
<comment type="caution">
    <text evidence="2">The sequence shown here is derived from an EMBL/GenBank/DDBJ whole genome shotgun (WGS) entry which is preliminary data.</text>
</comment>
<dbReference type="Proteomes" id="UP000019487">
    <property type="component" value="Unassembled WGS sequence"/>
</dbReference>
<dbReference type="HOGENOM" id="CLU_1160969_0_0_1"/>
<evidence type="ECO:0000313" key="3">
    <source>
        <dbReference type="Proteomes" id="UP000019487"/>
    </source>
</evidence>
<protein>
    <submittedName>
        <fullName evidence="2">Uncharacterized protein</fullName>
    </submittedName>
</protein>
<evidence type="ECO:0000256" key="1">
    <source>
        <dbReference type="SAM" id="MobiDB-lite"/>
    </source>
</evidence>
<dbReference type="AlphaFoldDB" id="W9C5M6"/>
<evidence type="ECO:0000313" key="2">
    <source>
        <dbReference type="EMBL" id="ESZ91033.1"/>
    </source>
</evidence>
<keyword evidence="3" id="KW-1185">Reference proteome</keyword>
<dbReference type="EMBL" id="AYSA01000550">
    <property type="protein sequence ID" value="ESZ91033.1"/>
    <property type="molecule type" value="Genomic_DNA"/>
</dbReference>
<feature type="compositionally biased region" description="Acidic residues" evidence="1">
    <location>
        <begin position="194"/>
        <end position="203"/>
    </location>
</feature>
<dbReference type="OrthoDB" id="3526266at2759"/>
<name>W9C5M6_SCLBF</name>
<reference evidence="2 3" key="1">
    <citation type="journal article" date="2014" name="Genome Announc.">
        <title>Draft genome sequence of Sclerotinia borealis, a psychrophilic plant pathogenic fungus.</title>
        <authorList>
            <person name="Mardanov A.V."/>
            <person name="Beletsky A.V."/>
            <person name="Kadnikov V.V."/>
            <person name="Ignatov A.N."/>
            <person name="Ravin N.V."/>
        </authorList>
    </citation>
    <scope>NUCLEOTIDE SEQUENCE [LARGE SCALE GENOMIC DNA]</scope>
    <source>
        <strain evidence="3">F-4157</strain>
    </source>
</reference>
<accession>W9C5M6</accession>
<organism evidence="2 3">
    <name type="scientific">Sclerotinia borealis (strain F-4128)</name>
    <dbReference type="NCBI Taxonomy" id="1432307"/>
    <lineage>
        <taxon>Eukaryota</taxon>
        <taxon>Fungi</taxon>
        <taxon>Dikarya</taxon>
        <taxon>Ascomycota</taxon>
        <taxon>Pezizomycotina</taxon>
        <taxon>Leotiomycetes</taxon>
        <taxon>Helotiales</taxon>
        <taxon>Sclerotiniaceae</taxon>
        <taxon>Sclerotinia</taxon>
    </lineage>
</organism>
<proteinExistence type="predicted"/>
<feature type="region of interest" description="Disordered" evidence="1">
    <location>
        <begin position="176"/>
        <end position="218"/>
    </location>
</feature>
<gene>
    <name evidence="2" type="ORF">SBOR_8575</name>
</gene>